<comment type="cofactor">
    <cofactor evidence="2">
        <name>Ca(2+)</name>
        <dbReference type="ChEBI" id="CHEBI:29108"/>
    </cofactor>
</comment>
<dbReference type="GO" id="GO:0006006">
    <property type="term" value="P:glucose metabolic process"/>
    <property type="evidence" value="ECO:0007669"/>
    <property type="project" value="TreeGrafter"/>
</dbReference>
<accession>A0A1H5RYD6</accession>
<evidence type="ECO:0000256" key="6">
    <source>
        <dbReference type="ARBA" id="ARBA00013185"/>
    </source>
</evidence>
<comment type="pathway">
    <text evidence="3 11">Carbohydrate metabolism; hexose metabolism.</text>
</comment>
<sequence>MTTYKLPSAQAFESNIHGKNTHLITLKNRAGMQIALSDYGARLVSALVPDKHGDLIDVVLGFPSISDYAEAKEQYHGATVGRFCNRIANGRFALAGKEFALAQNNGSNALHGGPEGFHRKVWDRQVSFKKLVDFYYVSPDGEEGYPGELRTTVSYELTNENEIIIKFRAISNASTVVNLTNHAYFNLNGEGNGDILNHTFTIHADEFLPLNEQQIPTGEILPVEGSVFDFREGKSIASDINSAEQQIQVAQGFDHTFINKLPISQPIATAYSRESGIALEVYSTEPGLHLYTGNFLQDDTGKSGHAYLRYGGFCFEAQHYPDSPNQDAFPKVTLEPGEVFESEIRYKFKIRKD</sequence>
<dbReference type="Pfam" id="PF01263">
    <property type="entry name" value="Aldose_epim"/>
    <property type="match status" value="1"/>
</dbReference>
<dbReference type="PANTHER" id="PTHR10091">
    <property type="entry name" value="ALDOSE-1-EPIMERASE"/>
    <property type="match status" value="1"/>
</dbReference>
<comment type="catalytic activity">
    <reaction evidence="1 11">
        <text>alpha-D-glucose = beta-D-glucose</text>
        <dbReference type="Rhea" id="RHEA:10264"/>
        <dbReference type="ChEBI" id="CHEBI:15903"/>
        <dbReference type="ChEBI" id="CHEBI:17925"/>
        <dbReference type="EC" id="5.1.3.3"/>
    </reaction>
</comment>
<evidence type="ECO:0000256" key="3">
    <source>
        <dbReference type="ARBA" id="ARBA00005028"/>
    </source>
</evidence>
<dbReference type="EMBL" id="FNUT01000001">
    <property type="protein sequence ID" value="SEF43325.1"/>
    <property type="molecule type" value="Genomic_DNA"/>
</dbReference>
<feature type="binding site" evidence="13">
    <location>
        <position position="254"/>
    </location>
    <ligand>
        <name>beta-D-galactose</name>
        <dbReference type="ChEBI" id="CHEBI:27667"/>
    </ligand>
</feature>
<evidence type="ECO:0000256" key="7">
    <source>
        <dbReference type="ARBA" id="ARBA00014165"/>
    </source>
</evidence>
<dbReference type="AlphaFoldDB" id="A0A1H5RYD6"/>
<evidence type="ECO:0000313" key="15">
    <source>
        <dbReference type="EMBL" id="SEF43325.1"/>
    </source>
</evidence>
<keyword evidence="8" id="KW-0106">Calcium</keyword>
<evidence type="ECO:0000313" key="16">
    <source>
        <dbReference type="Proteomes" id="UP000236731"/>
    </source>
</evidence>
<evidence type="ECO:0000256" key="14">
    <source>
        <dbReference type="PIRSR" id="PIRSR005096-3"/>
    </source>
</evidence>
<dbReference type="EC" id="5.1.3.3" evidence="6 11"/>
<proteinExistence type="inferred from homology"/>
<dbReference type="GO" id="GO:0004034">
    <property type="term" value="F:aldose 1-epimerase activity"/>
    <property type="evidence" value="ECO:0007669"/>
    <property type="project" value="UniProtKB-EC"/>
</dbReference>
<protein>
    <recommendedName>
        <fullName evidence="7 11">Aldose 1-epimerase</fullName>
        <ecNumber evidence="6 11">5.1.3.3</ecNumber>
    </recommendedName>
</protein>
<dbReference type="PANTHER" id="PTHR10091:SF0">
    <property type="entry name" value="GALACTOSE MUTAROTASE"/>
    <property type="match status" value="1"/>
</dbReference>
<evidence type="ECO:0000256" key="12">
    <source>
        <dbReference type="PIRSR" id="PIRSR005096-1"/>
    </source>
</evidence>
<comment type="similarity">
    <text evidence="4 11">Belongs to the aldose epimerase family.</text>
</comment>
<dbReference type="InterPro" id="IPR047215">
    <property type="entry name" value="Galactose_mutarotase-like"/>
</dbReference>
<dbReference type="SUPFAM" id="SSF74650">
    <property type="entry name" value="Galactose mutarotase-like"/>
    <property type="match status" value="1"/>
</dbReference>
<evidence type="ECO:0000256" key="13">
    <source>
        <dbReference type="PIRSR" id="PIRSR005096-2"/>
    </source>
</evidence>
<evidence type="ECO:0000256" key="4">
    <source>
        <dbReference type="ARBA" id="ARBA00006206"/>
    </source>
</evidence>
<organism evidence="15 16">
    <name type="scientific">Sphingobacterium lactis</name>
    <dbReference type="NCBI Taxonomy" id="797291"/>
    <lineage>
        <taxon>Bacteria</taxon>
        <taxon>Pseudomonadati</taxon>
        <taxon>Bacteroidota</taxon>
        <taxon>Sphingobacteriia</taxon>
        <taxon>Sphingobacteriales</taxon>
        <taxon>Sphingobacteriaceae</taxon>
        <taxon>Sphingobacterium</taxon>
    </lineage>
</organism>
<dbReference type="InterPro" id="IPR011013">
    <property type="entry name" value="Gal_mutarotase_sf_dom"/>
</dbReference>
<evidence type="ECO:0000256" key="9">
    <source>
        <dbReference type="ARBA" id="ARBA00023235"/>
    </source>
</evidence>
<feature type="active site" description="Proton donor" evidence="12">
    <location>
        <position position="182"/>
    </location>
</feature>
<evidence type="ECO:0000256" key="2">
    <source>
        <dbReference type="ARBA" id="ARBA00001913"/>
    </source>
</evidence>
<dbReference type="CDD" id="cd09019">
    <property type="entry name" value="galactose_mutarotase_like"/>
    <property type="match status" value="1"/>
</dbReference>
<keyword evidence="10 11" id="KW-0119">Carbohydrate metabolism</keyword>
<dbReference type="RefSeq" id="WP_103904784.1">
    <property type="nucleotide sequence ID" value="NZ_CP049246.1"/>
</dbReference>
<dbReference type="InterPro" id="IPR015443">
    <property type="entry name" value="Aldose_1-epimerase"/>
</dbReference>
<keyword evidence="9 11" id="KW-0413">Isomerase</keyword>
<gene>
    <name evidence="15" type="ORF">SAMN05421877_101108</name>
</gene>
<feature type="binding site" evidence="14">
    <location>
        <begin position="85"/>
        <end position="86"/>
    </location>
    <ligand>
        <name>beta-D-galactose</name>
        <dbReference type="ChEBI" id="CHEBI:27667"/>
    </ligand>
</feature>
<dbReference type="Proteomes" id="UP000236731">
    <property type="component" value="Unassembled WGS sequence"/>
</dbReference>
<dbReference type="UniPathway" id="UPA00242"/>
<dbReference type="GO" id="GO:0033499">
    <property type="term" value="P:galactose catabolic process via UDP-galactose, Leloir pathway"/>
    <property type="evidence" value="ECO:0007669"/>
    <property type="project" value="TreeGrafter"/>
</dbReference>
<evidence type="ECO:0000256" key="1">
    <source>
        <dbReference type="ARBA" id="ARBA00001614"/>
    </source>
</evidence>
<dbReference type="InterPro" id="IPR008183">
    <property type="entry name" value="Aldose_1/G6P_1-epimerase"/>
</dbReference>
<dbReference type="InterPro" id="IPR014718">
    <property type="entry name" value="GH-type_carb-bd"/>
</dbReference>
<evidence type="ECO:0000256" key="8">
    <source>
        <dbReference type="ARBA" id="ARBA00022837"/>
    </source>
</evidence>
<evidence type="ECO:0000256" key="11">
    <source>
        <dbReference type="PIRNR" id="PIRNR005096"/>
    </source>
</evidence>
<keyword evidence="16" id="KW-1185">Reference proteome</keyword>
<dbReference type="InterPro" id="IPR018052">
    <property type="entry name" value="Ald1_epimerase_CS"/>
</dbReference>
<dbReference type="GO" id="GO:0030246">
    <property type="term" value="F:carbohydrate binding"/>
    <property type="evidence" value="ECO:0007669"/>
    <property type="project" value="InterPro"/>
</dbReference>
<evidence type="ECO:0000256" key="5">
    <source>
        <dbReference type="ARBA" id="ARBA00011245"/>
    </source>
</evidence>
<name>A0A1H5RYD6_9SPHI</name>
<dbReference type="NCBIfam" id="NF008277">
    <property type="entry name" value="PRK11055.1"/>
    <property type="match status" value="1"/>
</dbReference>
<reference evidence="16" key="1">
    <citation type="submission" date="2016-10" db="EMBL/GenBank/DDBJ databases">
        <authorList>
            <person name="Varghese N."/>
            <person name="Submissions S."/>
        </authorList>
    </citation>
    <scope>NUCLEOTIDE SEQUENCE [LARGE SCALE GENOMIC DNA]</scope>
    <source>
        <strain evidence="16">DSM 22361</strain>
    </source>
</reference>
<evidence type="ECO:0000256" key="10">
    <source>
        <dbReference type="ARBA" id="ARBA00023277"/>
    </source>
</evidence>
<comment type="subunit">
    <text evidence="5">Monomer.</text>
</comment>
<feature type="binding site" evidence="14">
    <location>
        <begin position="182"/>
        <end position="184"/>
    </location>
    <ligand>
        <name>beta-D-galactose</name>
        <dbReference type="ChEBI" id="CHEBI:27667"/>
    </ligand>
</feature>
<dbReference type="Gene3D" id="2.70.98.10">
    <property type="match status" value="1"/>
</dbReference>
<feature type="active site" description="Proton acceptor" evidence="12">
    <location>
        <position position="316"/>
    </location>
</feature>
<dbReference type="OrthoDB" id="9779408at2"/>
<dbReference type="PROSITE" id="PS00545">
    <property type="entry name" value="ALDOSE_1_EPIMERASE"/>
    <property type="match status" value="1"/>
</dbReference>
<dbReference type="PIRSF" id="PIRSF005096">
    <property type="entry name" value="GALM"/>
    <property type="match status" value="1"/>
</dbReference>